<organism evidence="2 3">
    <name type="scientific">Asterophora parasitica</name>
    <dbReference type="NCBI Taxonomy" id="117018"/>
    <lineage>
        <taxon>Eukaryota</taxon>
        <taxon>Fungi</taxon>
        <taxon>Dikarya</taxon>
        <taxon>Basidiomycota</taxon>
        <taxon>Agaricomycotina</taxon>
        <taxon>Agaricomycetes</taxon>
        <taxon>Agaricomycetidae</taxon>
        <taxon>Agaricales</taxon>
        <taxon>Tricholomatineae</taxon>
        <taxon>Lyophyllaceae</taxon>
        <taxon>Asterophora</taxon>
    </lineage>
</organism>
<gene>
    <name evidence="2" type="ORF">DXG03_009750</name>
</gene>
<comment type="caution">
    <text evidence="2">The sequence shown here is derived from an EMBL/GenBank/DDBJ whole genome shotgun (WGS) entry which is preliminary data.</text>
</comment>
<name>A0A9P7G5W5_9AGAR</name>
<sequence length="760" mass="83695">MERLSDDVWFLGTDPSVTSSLKFQLIDGHSPLIGQGPTVTGSCGLGWRFVVTATNSDIHVDAGGGRQTHQKTIFQISLEPHQVAATNLARLTATATGENLTCTTQCIRTPVDTSSDRTLLASYTSSDDFTGNAVVTIIIAFNSSFSMIQTSETVIPKLQTVLESSLMGREFYDIKFYLFKRRLSRSGTTDQSGRVYDPELIFANADLLRGSCNSVDDFLDGKGNHEIYSELDHHWQLPGDTVTAYDYYSDSDLEDDDDAPEDPDIGEGKKKVPKRALLEDPSNIAENERIVLVKDTAYETWKCLVFYLYTKEIHFRPLHSNNTPSVARVDAINSPPACSPKSMYRLAHKIGFSELKALALKAIAGSLVECNILTEVFSLFTSRYPEVQAIEVEALVKLLTPIVFQKLLHKMKAAVDGKMPHCYDVVDAVMHKLYDASDRDTCTNDKVTDDAPVANAHFQPSCIPKEEPPVASNPKEEPGRGKASPSKRMERLSNDVWSLGTNPFSVTSSFKLVLVDGRSPLVGKGPESCGLGWRFVFTGTKDDPVLHRTTYDVSLEPYRINATTLTQLAVSITVDHLSIRTQGASTISLDTSSSRSILATYIVTGDASITIKVEFSPLFSASQPVVPKLQHVLESSLLGHKFGDTKFFLFTCRVSGKKGVVGNPELVFANESLLRGFCAHWIKVSSAVKYPEVQKIELDALTKILTSTVFEKLLEKMAVVKDAMVSWPPSCASSTRMAGVATLGALWIDRRLPLSKRRYD</sequence>
<reference evidence="2" key="2">
    <citation type="submission" date="2021-10" db="EMBL/GenBank/DDBJ databases">
        <title>Phylogenomics reveals ancestral predisposition of the termite-cultivated fungus Termitomyces towards a domesticated lifestyle.</title>
        <authorList>
            <person name="Auxier B."/>
            <person name="Grum-Grzhimaylo A."/>
            <person name="Cardenas M.E."/>
            <person name="Lodge J.D."/>
            <person name="Laessoe T."/>
            <person name="Pedersen O."/>
            <person name="Smith M.E."/>
            <person name="Kuyper T.W."/>
            <person name="Franco-Molano E.A."/>
            <person name="Baroni T.J."/>
            <person name="Aanen D.K."/>
        </authorList>
    </citation>
    <scope>NUCLEOTIDE SEQUENCE</scope>
    <source>
        <strain evidence="2">AP01</strain>
        <tissue evidence="2">Mycelium</tissue>
    </source>
</reference>
<evidence type="ECO:0008006" key="4">
    <source>
        <dbReference type="Google" id="ProtNLM"/>
    </source>
</evidence>
<accession>A0A9P7G5W5</accession>
<dbReference type="OrthoDB" id="6359816at2759"/>
<reference evidence="2" key="1">
    <citation type="submission" date="2020-07" db="EMBL/GenBank/DDBJ databases">
        <authorList>
            <person name="Nieuwenhuis M."/>
            <person name="Van De Peppel L.J.J."/>
        </authorList>
    </citation>
    <scope>NUCLEOTIDE SEQUENCE</scope>
    <source>
        <strain evidence="2">AP01</strain>
        <tissue evidence="2">Mycelium</tissue>
    </source>
</reference>
<feature type="region of interest" description="Disordered" evidence="1">
    <location>
        <begin position="250"/>
        <end position="272"/>
    </location>
</feature>
<feature type="compositionally biased region" description="Basic and acidic residues" evidence="1">
    <location>
        <begin position="464"/>
        <end position="480"/>
    </location>
</feature>
<evidence type="ECO:0000313" key="3">
    <source>
        <dbReference type="Proteomes" id="UP000775547"/>
    </source>
</evidence>
<dbReference type="EMBL" id="JABCKV010000099">
    <property type="protein sequence ID" value="KAG5643701.1"/>
    <property type="molecule type" value="Genomic_DNA"/>
</dbReference>
<feature type="region of interest" description="Disordered" evidence="1">
    <location>
        <begin position="459"/>
        <end position="489"/>
    </location>
</feature>
<dbReference type="AlphaFoldDB" id="A0A9P7G5W5"/>
<keyword evidence="3" id="KW-1185">Reference proteome</keyword>
<protein>
    <recommendedName>
        <fullName evidence="4">BTB domain-containing protein</fullName>
    </recommendedName>
</protein>
<dbReference type="Proteomes" id="UP000775547">
    <property type="component" value="Unassembled WGS sequence"/>
</dbReference>
<evidence type="ECO:0000256" key="1">
    <source>
        <dbReference type="SAM" id="MobiDB-lite"/>
    </source>
</evidence>
<evidence type="ECO:0000313" key="2">
    <source>
        <dbReference type="EMBL" id="KAG5643701.1"/>
    </source>
</evidence>
<feature type="compositionally biased region" description="Acidic residues" evidence="1">
    <location>
        <begin position="250"/>
        <end position="265"/>
    </location>
</feature>
<proteinExistence type="predicted"/>